<dbReference type="Proteomes" id="UP000231246">
    <property type="component" value="Unassembled WGS sequence"/>
</dbReference>
<evidence type="ECO:0000313" key="2">
    <source>
        <dbReference type="Proteomes" id="UP000231246"/>
    </source>
</evidence>
<dbReference type="EMBL" id="PCTA01000027">
    <property type="protein sequence ID" value="PIP61392.1"/>
    <property type="molecule type" value="Genomic_DNA"/>
</dbReference>
<name>A0A2H0BUN8_9BACT</name>
<dbReference type="AlphaFoldDB" id="A0A2H0BUN8"/>
<accession>A0A2H0BUN8</accession>
<proteinExistence type="predicted"/>
<organism evidence="1 2">
    <name type="scientific">Candidatus Roizmanbacteria bacterium CG22_combo_CG10-13_8_21_14_all_38_20</name>
    <dbReference type="NCBI Taxonomy" id="1974862"/>
    <lineage>
        <taxon>Bacteria</taxon>
        <taxon>Candidatus Roizmaniibacteriota</taxon>
    </lineage>
</organism>
<evidence type="ECO:0008006" key="3">
    <source>
        <dbReference type="Google" id="ProtNLM"/>
    </source>
</evidence>
<evidence type="ECO:0000313" key="1">
    <source>
        <dbReference type="EMBL" id="PIP61392.1"/>
    </source>
</evidence>
<comment type="caution">
    <text evidence="1">The sequence shown here is derived from an EMBL/GenBank/DDBJ whole genome shotgun (WGS) entry which is preliminary data.</text>
</comment>
<sequence>MRIFIAGIMQGNKKELGIHSQDYRERITSHLRTIFPNVEIIDPDLTDPNRLGYNNKEAEEMFFRYCKIAGEVDFLISFIPEASMGSAIEMWVAHNAGIPILTISPLRHNWVVRLLSLKVFSDLNTFEQEFGIHLLKKLKLM</sequence>
<gene>
    <name evidence="1" type="ORF">COW99_04305</name>
</gene>
<reference evidence="1 2" key="1">
    <citation type="submission" date="2017-09" db="EMBL/GenBank/DDBJ databases">
        <title>Depth-based differentiation of microbial function through sediment-hosted aquifers and enrichment of novel symbionts in the deep terrestrial subsurface.</title>
        <authorList>
            <person name="Probst A.J."/>
            <person name="Ladd B."/>
            <person name="Jarett J.K."/>
            <person name="Geller-Mcgrath D.E."/>
            <person name="Sieber C.M."/>
            <person name="Emerson J.B."/>
            <person name="Anantharaman K."/>
            <person name="Thomas B.C."/>
            <person name="Malmstrom R."/>
            <person name="Stieglmeier M."/>
            <person name="Klingl A."/>
            <person name="Woyke T."/>
            <person name="Ryan C.M."/>
            <person name="Banfield J.F."/>
        </authorList>
    </citation>
    <scope>NUCLEOTIDE SEQUENCE [LARGE SCALE GENOMIC DNA]</scope>
    <source>
        <strain evidence="1">CG22_combo_CG10-13_8_21_14_all_38_20</strain>
    </source>
</reference>
<protein>
    <recommendedName>
        <fullName evidence="3">2'-deoxynucleoside 5'-phosphate N-hydrolase 1</fullName>
    </recommendedName>
</protein>